<evidence type="ECO:0000313" key="3">
    <source>
        <dbReference type="RefSeq" id="XP_013165601.1"/>
    </source>
</evidence>
<dbReference type="GO" id="GO:0015074">
    <property type="term" value="P:DNA integration"/>
    <property type="evidence" value="ECO:0007669"/>
    <property type="project" value="InterPro"/>
</dbReference>
<feature type="domain" description="Integrase catalytic" evidence="2">
    <location>
        <begin position="167"/>
        <end position="333"/>
    </location>
</feature>
<dbReference type="Proteomes" id="UP000694872">
    <property type="component" value="Unplaced"/>
</dbReference>
<dbReference type="GeneID" id="106116354"/>
<feature type="region of interest" description="Disordered" evidence="1">
    <location>
        <begin position="355"/>
        <end position="381"/>
    </location>
</feature>
<sequence>MSIKPESSQNSESPIVDKEEFNTKVQNYYKAHSVHSKKLEWTKERIENVIKLLEDYSKNKFRGVRATNKQYHHAHKYDVIKTGNHKVLMLKRKDSLHPMLEMIPTEDYYQKILDAHLATGHGRRDKIVSTLRNKYMIPIFAIKIFLDLCRVCITHKNNFKPNAKSALVQKPMLANNFNQSGHINVLDFQSSPDEEYKWLMQYQDQTTKFSFLRPLKSKEAKEVGYEVLKIFLQIGCPHFLQSCGGIEFTMSVLREITTLWSACDVIQSEPIVPQEEESIETLKQDIKNMIQAWMVDNNSTNWSFGCYFVQFQMNSSYQLSTRNTPYKAVFGTDPRLGISTSLSENIEGHFQVEVKVEEDSEESDKNEEKDQLNNQNSKYGE</sequence>
<gene>
    <name evidence="3" type="primary">LOC106116354</name>
</gene>
<dbReference type="InterPro" id="IPR036397">
    <property type="entry name" value="RNaseH_sf"/>
</dbReference>
<organism evidence="3">
    <name type="scientific">Papilio xuthus</name>
    <name type="common">Asian swallowtail butterfly</name>
    <dbReference type="NCBI Taxonomy" id="66420"/>
    <lineage>
        <taxon>Eukaryota</taxon>
        <taxon>Metazoa</taxon>
        <taxon>Ecdysozoa</taxon>
        <taxon>Arthropoda</taxon>
        <taxon>Hexapoda</taxon>
        <taxon>Insecta</taxon>
        <taxon>Pterygota</taxon>
        <taxon>Neoptera</taxon>
        <taxon>Endopterygota</taxon>
        <taxon>Lepidoptera</taxon>
        <taxon>Glossata</taxon>
        <taxon>Ditrysia</taxon>
        <taxon>Papilionoidea</taxon>
        <taxon>Papilionidae</taxon>
        <taxon>Papilioninae</taxon>
        <taxon>Papilio</taxon>
    </lineage>
</organism>
<dbReference type="PROSITE" id="PS50994">
    <property type="entry name" value="INTEGRASE"/>
    <property type="match status" value="1"/>
</dbReference>
<evidence type="ECO:0000259" key="2">
    <source>
        <dbReference type="PROSITE" id="PS50994"/>
    </source>
</evidence>
<protein>
    <submittedName>
        <fullName evidence="3">KRAB-A domain-containing protein 2-like</fullName>
    </submittedName>
</protein>
<dbReference type="Gene3D" id="3.30.420.10">
    <property type="entry name" value="Ribonuclease H-like superfamily/Ribonuclease H"/>
    <property type="match status" value="1"/>
</dbReference>
<dbReference type="PANTHER" id="PTHR37984">
    <property type="entry name" value="PROTEIN CBG26694"/>
    <property type="match status" value="1"/>
</dbReference>
<dbReference type="RefSeq" id="XP_013165601.1">
    <property type="nucleotide sequence ID" value="XM_013310147.1"/>
</dbReference>
<dbReference type="InterPro" id="IPR012337">
    <property type="entry name" value="RNaseH-like_sf"/>
</dbReference>
<dbReference type="PANTHER" id="PTHR37984:SF5">
    <property type="entry name" value="PROTEIN NYNRIN-LIKE"/>
    <property type="match status" value="1"/>
</dbReference>
<dbReference type="SUPFAM" id="SSF53098">
    <property type="entry name" value="Ribonuclease H-like"/>
    <property type="match status" value="1"/>
</dbReference>
<accession>A0AAJ7E737</accession>
<dbReference type="InterPro" id="IPR050951">
    <property type="entry name" value="Retrovirus_Pol_polyprotein"/>
</dbReference>
<evidence type="ECO:0000256" key="1">
    <source>
        <dbReference type="SAM" id="MobiDB-lite"/>
    </source>
</evidence>
<reference evidence="3" key="1">
    <citation type="submission" date="2025-08" db="UniProtKB">
        <authorList>
            <consortium name="RefSeq"/>
        </authorList>
    </citation>
    <scope>IDENTIFICATION</scope>
</reference>
<name>A0AAJ7E737_PAPXU</name>
<dbReference type="AlphaFoldDB" id="A0AAJ7E737"/>
<feature type="compositionally biased region" description="Polar residues" evidence="1">
    <location>
        <begin position="372"/>
        <end position="381"/>
    </location>
</feature>
<proteinExistence type="predicted"/>
<dbReference type="GO" id="GO:0003676">
    <property type="term" value="F:nucleic acid binding"/>
    <property type="evidence" value="ECO:0007669"/>
    <property type="project" value="InterPro"/>
</dbReference>
<dbReference type="KEGG" id="pxu:106116354"/>
<dbReference type="InterPro" id="IPR001584">
    <property type="entry name" value="Integrase_cat-core"/>
</dbReference>